<evidence type="ECO:0000313" key="2">
    <source>
        <dbReference type="Proteomes" id="UP001497623"/>
    </source>
</evidence>
<dbReference type="Proteomes" id="UP001497623">
    <property type="component" value="Unassembled WGS sequence"/>
</dbReference>
<evidence type="ECO:0000313" key="1">
    <source>
        <dbReference type="EMBL" id="CAL4068267.1"/>
    </source>
</evidence>
<proteinExistence type="predicted"/>
<organism evidence="1 2">
    <name type="scientific">Meganyctiphanes norvegica</name>
    <name type="common">Northern krill</name>
    <name type="synonym">Thysanopoda norvegica</name>
    <dbReference type="NCBI Taxonomy" id="48144"/>
    <lineage>
        <taxon>Eukaryota</taxon>
        <taxon>Metazoa</taxon>
        <taxon>Ecdysozoa</taxon>
        <taxon>Arthropoda</taxon>
        <taxon>Crustacea</taxon>
        <taxon>Multicrustacea</taxon>
        <taxon>Malacostraca</taxon>
        <taxon>Eumalacostraca</taxon>
        <taxon>Eucarida</taxon>
        <taxon>Euphausiacea</taxon>
        <taxon>Euphausiidae</taxon>
        <taxon>Meganyctiphanes</taxon>
    </lineage>
</organism>
<protein>
    <submittedName>
        <fullName evidence="1">Uncharacterized protein</fullName>
    </submittedName>
</protein>
<dbReference type="AlphaFoldDB" id="A0AAV2Q4S2"/>
<sequence>MSFIASSRKIAEISAGSRKMTIEELEWQPDYDKEERKCKVSLWTRPLEQYNHQDITMMHWAVVFEWDDRTATYEANDDGGYLLPKWYDGPPKASFKEWEGKVIKQLGTHMLSPKQVNQAAKNNRLNCLTYMLGHVNCQEWVVVLTQELGISLPQETIAQNSPMYSIVATTAGAIHGNQEALAKAGAIAAPLGVGILAAAAIANNTTTSEKNEK</sequence>
<dbReference type="EMBL" id="CAXKWB010003044">
    <property type="protein sequence ID" value="CAL4068267.1"/>
    <property type="molecule type" value="Genomic_DNA"/>
</dbReference>
<accession>A0AAV2Q4S2</accession>
<name>A0AAV2Q4S2_MEGNR</name>
<gene>
    <name evidence="1" type="ORF">MNOR_LOCUS7069</name>
</gene>
<comment type="caution">
    <text evidence="1">The sequence shown here is derived from an EMBL/GenBank/DDBJ whole genome shotgun (WGS) entry which is preliminary data.</text>
</comment>
<keyword evidence="2" id="KW-1185">Reference proteome</keyword>
<reference evidence="1 2" key="1">
    <citation type="submission" date="2024-05" db="EMBL/GenBank/DDBJ databases">
        <authorList>
            <person name="Wallberg A."/>
        </authorList>
    </citation>
    <scope>NUCLEOTIDE SEQUENCE [LARGE SCALE GENOMIC DNA]</scope>
</reference>